<keyword evidence="1" id="KW-0418">Kinase</keyword>
<dbReference type="PROSITE" id="PS00108">
    <property type="entry name" value="PROTEIN_KINASE_ST"/>
    <property type="match status" value="1"/>
</dbReference>
<dbReference type="InterPro" id="IPR011009">
    <property type="entry name" value="Kinase-like_dom_sf"/>
</dbReference>
<dbReference type="PRINTS" id="PR00109">
    <property type="entry name" value="TYRKINASE"/>
</dbReference>
<protein>
    <recommendedName>
        <fullName evidence="6">Protein kinase domain-containing protein</fullName>
    </recommendedName>
</protein>
<dbReference type="EMBL" id="JAPFFF010000012">
    <property type="protein sequence ID" value="KAK8875489.1"/>
    <property type="molecule type" value="Genomic_DNA"/>
</dbReference>
<keyword evidence="3 4" id="KW-0067">ATP-binding</keyword>
<dbReference type="Gene3D" id="1.10.510.10">
    <property type="entry name" value="Transferase(Phosphotransferase) domain 1"/>
    <property type="match status" value="1"/>
</dbReference>
<dbReference type="PANTHER" id="PTHR23257">
    <property type="entry name" value="SERINE-THREONINE PROTEIN KINASE"/>
    <property type="match status" value="1"/>
</dbReference>
<dbReference type="SUPFAM" id="SSF56112">
    <property type="entry name" value="Protein kinase-like (PK-like)"/>
    <property type="match status" value="1"/>
</dbReference>
<dbReference type="InterPro" id="IPR001245">
    <property type="entry name" value="Ser-Thr/Tyr_kinase_cat_dom"/>
</dbReference>
<evidence type="ECO:0000259" key="6">
    <source>
        <dbReference type="PROSITE" id="PS50011"/>
    </source>
</evidence>
<dbReference type="PANTHER" id="PTHR23257:SF958">
    <property type="entry name" value="SERINE_THREONINE-PROTEIN KINASE WNK4"/>
    <property type="match status" value="1"/>
</dbReference>
<name>A0ABR2JCS2_9EUKA</name>
<dbReference type="InterPro" id="IPR050167">
    <property type="entry name" value="Ser_Thr_protein_kinase"/>
</dbReference>
<dbReference type="SMART" id="SM00220">
    <property type="entry name" value="S_TKc"/>
    <property type="match status" value="1"/>
</dbReference>
<evidence type="ECO:0000313" key="8">
    <source>
        <dbReference type="Proteomes" id="UP001470230"/>
    </source>
</evidence>
<organism evidence="7 8">
    <name type="scientific">Tritrichomonas musculus</name>
    <dbReference type="NCBI Taxonomy" id="1915356"/>
    <lineage>
        <taxon>Eukaryota</taxon>
        <taxon>Metamonada</taxon>
        <taxon>Parabasalia</taxon>
        <taxon>Tritrichomonadida</taxon>
        <taxon>Tritrichomonadidae</taxon>
        <taxon>Tritrichomonas</taxon>
    </lineage>
</organism>
<evidence type="ECO:0000256" key="2">
    <source>
        <dbReference type="ARBA" id="ARBA00022741"/>
    </source>
</evidence>
<comment type="caution">
    <text evidence="7">The sequence shown here is derived from an EMBL/GenBank/DDBJ whole genome shotgun (WGS) entry which is preliminary data.</text>
</comment>
<feature type="region of interest" description="Disordered" evidence="5">
    <location>
        <begin position="590"/>
        <end position="663"/>
    </location>
</feature>
<feature type="domain" description="Protein kinase" evidence="6">
    <location>
        <begin position="209"/>
        <end position="467"/>
    </location>
</feature>
<dbReference type="InterPro" id="IPR017441">
    <property type="entry name" value="Protein_kinase_ATP_BS"/>
</dbReference>
<reference evidence="7 8" key="1">
    <citation type="submission" date="2024-04" db="EMBL/GenBank/DDBJ databases">
        <title>Tritrichomonas musculus Genome.</title>
        <authorList>
            <person name="Alves-Ferreira E."/>
            <person name="Grigg M."/>
            <person name="Lorenzi H."/>
            <person name="Galac M."/>
        </authorList>
    </citation>
    <scope>NUCLEOTIDE SEQUENCE [LARGE SCALE GENOMIC DNA]</scope>
    <source>
        <strain evidence="7 8">EAF2021</strain>
    </source>
</reference>
<evidence type="ECO:0000313" key="7">
    <source>
        <dbReference type="EMBL" id="KAK8875489.1"/>
    </source>
</evidence>
<dbReference type="Proteomes" id="UP001470230">
    <property type="component" value="Unassembled WGS sequence"/>
</dbReference>
<keyword evidence="2 4" id="KW-0547">Nucleotide-binding</keyword>
<gene>
    <name evidence="7" type="ORF">M9Y10_005655</name>
</gene>
<keyword evidence="8" id="KW-1185">Reference proteome</keyword>
<feature type="compositionally biased region" description="Low complexity" evidence="5">
    <location>
        <begin position="595"/>
        <end position="656"/>
    </location>
</feature>
<evidence type="ECO:0000256" key="4">
    <source>
        <dbReference type="PROSITE-ProRule" id="PRU10141"/>
    </source>
</evidence>
<dbReference type="InterPro" id="IPR008271">
    <property type="entry name" value="Ser/Thr_kinase_AS"/>
</dbReference>
<dbReference type="Pfam" id="PF07714">
    <property type="entry name" value="PK_Tyr_Ser-Thr"/>
    <property type="match status" value="1"/>
</dbReference>
<sequence>MSSYLLTFKDAYDGLSKQFLGMKKSSQQAVAHRKKFQLVISQFSQFLESFQKGATDEEMEPEQIEAYQNIISISREYFPIFRLHYLHCWAHSAIDDSCMQVATELCSITMRLFEEAKILYPEGSTYFDANDPKWLQFHVMDLKAISESFKQYCNTPGINKIIANMMENKQNSINKFIAETEAEQIIPGIRFFSPIPINYQIWRVEHSDFTEENEIGSGSFAVVFYGHYEPTGQEIAVKRLNSSKLSSTNLTLFQREVIVLATVKYPTLLGFIGATDTPPYCILTEWMGGGSLFQDIHKNHRLDATKLSIAAFDVARGMAYLHAKGIIHRDLKSLNILLDTNGFAKVCDFGLSRFASADNMVYTQNIGTPHWMAPEILGGASNYNEKVDVYAYAIVLWEMLCKKIPYAGLEPQQVIGQVLLNNIRPAIPKNTPEGIQQLIKMCWDRDPDKRPSFSDILKIWKTGNVYFPASNEKAINEYIEKSMDDTEKATNDVESYLSSSSSSEIEIFYQTLQKDGIPEELTERCWSNLQSINHSKHEETYIKCLGMFLNTSNVNEAARALRNMKRGSLKDISITKIIPAAASAISNCNKNRVDSTNSSNSNGGNNSNNRANFNISNKSDFNSNNGNRIVINPQNNNNSKNKSNSNCNSNSSSQNSAMDSKDEDLTVETRIIDEIIDMLPTGNSQLDDDLFMIACKNGAIEDAFLRTVSNKHIIISLEIFSRGGWNESNAAELNNAVIERALKCLQYNDASMRISVIRFFVSLNESEKIPIEFIKNNIDTRNLTLRNALLVAASQMAANGVRLPNDLIEMCLTRLDETMLTGTLVVNACRNPYAAEFVLNRMANSIIPSIKLMVEILIQISFHDRLKPKIKVLMKKLYLPKCNDDIAKAIEKINGIIQ</sequence>
<evidence type="ECO:0000256" key="5">
    <source>
        <dbReference type="SAM" id="MobiDB-lite"/>
    </source>
</evidence>
<dbReference type="PROSITE" id="PS50011">
    <property type="entry name" value="PROTEIN_KINASE_DOM"/>
    <property type="match status" value="1"/>
</dbReference>
<dbReference type="PROSITE" id="PS00107">
    <property type="entry name" value="PROTEIN_KINASE_ATP"/>
    <property type="match status" value="1"/>
</dbReference>
<dbReference type="CDD" id="cd13999">
    <property type="entry name" value="STKc_MAP3K-like"/>
    <property type="match status" value="1"/>
</dbReference>
<keyword evidence="1" id="KW-0808">Transferase</keyword>
<proteinExistence type="predicted"/>
<evidence type="ECO:0000256" key="1">
    <source>
        <dbReference type="ARBA" id="ARBA00022527"/>
    </source>
</evidence>
<dbReference type="InterPro" id="IPR000719">
    <property type="entry name" value="Prot_kinase_dom"/>
</dbReference>
<feature type="binding site" evidence="4">
    <location>
        <position position="238"/>
    </location>
    <ligand>
        <name>ATP</name>
        <dbReference type="ChEBI" id="CHEBI:30616"/>
    </ligand>
</feature>
<accession>A0ABR2JCS2</accession>
<keyword evidence="1" id="KW-0723">Serine/threonine-protein kinase</keyword>
<evidence type="ECO:0000256" key="3">
    <source>
        <dbReference type="ARBA" id="ARBA00022840"/>
    </source>
</evidence>